<feature type="domain" description="Aminoacyl-tRNA synthetase class Ia" evidence="14">
    <location>
        <begin position="50"/>
        <end position="745"/>
    </location>
</feature>
<accession>A0AAN7W594</accession>
<evidence type="ECO:0000256" key="6">
    <source>
        <dbReference type="ARBA" id="ARBA00022840"/>
    </source>
</evidence>
<dbReference type="PANTHER" id="PTHR42765">
    <property type="entry name" value="SOLEUCYL-TRNA SYNTHETASE"/>
    <property type="match status" value="1"/>
</dbReference>
<evidence type="ECO:0000259" key="15">
    <source>
        <dbReference type="Pfam" id="PF08264"/>
    </source>
</evidence>
<keyword evidence="6 12" id="KW-0067">ATP-binding</keyword>
<proteinExistence type="inferred from homology"/>
<dbReference type="AlphaFoldDB" id="A0AAN7W594"/>
<keyword evidence="5 12" id="KW-0547">Nucleotide-binding</keyword>
<dbReference type="Gene3D" id="1.10.730.20">
    <property type="match status" value="1"/>
</dbReference>
<comment type="similarity">
    <text evidence="2 12">Belongs to the class-I aminoacyl-tRNA synthetase family.</text>
</comment>
<dbReference type="PROSITE" id="PS00178">
    <property type="entry name" value="AA_TRNA_LIGASE_I"/>
    <property type="match status" value="1"/>
</dbReference>
<dbReference type="Proteomes" id="UP001310594">
    <property type="component" value="Unassembled WGS sequence"/>
</dbReference>
<dbReference type="Gene3D" id="3.90.740.10">
    <property type="entry name" value="Valyl/Leucyl/Isoleucyl-tRNA synthetase, editing domain"/>
    <property type="match status" value="1"/>
</dbReference>
<keyword evidence="4 12" id="KW-0436">Ligase</keyword>
<dbReference type="CDD" id="cd07960">
    <property type="entry name" value="Anticodon_Ia_Ile_BEm"/>
    <property type="match status" value="1"/>
</dbReference>
<dbReference type="InterPro" id="IPR050081">
    <property type="entry name" value="Ile-tRNA_ligase"/>
</dbReference>
<dbReference type="GO" id="GO:0002161">
    <property type="term" value="F:aminoacyl-tRNA deacylase activity"/>
    <property type="evidence" value="ECO:0007669"/>
    <property type="project" value="InterPro"/>
</dbReference>
<name>A0AAN7W594_9PEZI</name>
<protein>
    <recommendedName>
        <fullName evidence="11">Isoleucine--tRNA ligase, mitochondrial</fullName>
        <ecNumber evidence="3">6.1.1.5</ecNumber>
    </recommendedName>
    <alternativeName>
        <fullName evidence="9">Isoleucyl-tRNA synthetase</fullName>
    </alternativeName>
</protein>
<evidence type="ECO:0000256" key="9">
    <source>
        <dbReference type="ARBA" id="ARBA00032665"/>
    </source>
</evidence>
<dbReference type="GO" id="GO:0000049">
    <property type="term" value="F:tRNA binding"/>
    <property type="evidence" value="ECO:0007669"/>
    <property type="project" value="InterPro"/>
</dbReference>
<evidence type="ECO:0000256" key="4">
    <source>
        <dbReference type="ARBA" id="ARBA00022598"/>
    </source>
</evidence>
<evidence type="ECO:0000256" key="1">
    <source>
        <dbReference type="ARBA" id="ARBA00004173"/>
    </source>
</evidence>
<dbReference type="GO" id="GO:0006428">
    <property type="term" value="P:isoleucyl-tRNA aminoacylation"/>
    <property type="evidence" value="ECO:0007669"/>
    <property type="project" value="InterPro"/>
</dbReference>
<evidence type="ECO:0000256" key="8">
    <source>
        <dbReference type="ARBA" id="ARBA00023146"/>
    </source>
</evidence>
<dbReference type="InterPro" id="IPR001412">
    <property type="entry name" value="aa-tRNA-synth_I_CS"/>
</dbReference>
<dbReference type="SUPFAM" id="SSF52374">
    <property type="entry name" value="Nucleotidylyl transferase"/>
    <property type="match status" value="1"/>
</dbReference>
<dbReference type="EMBL" id="JAVRQU010000011">
    <property type="protein sequence ID" value="KAK5697517.1"/>
    <property type="molecule type" value="Genomic_DNA"/>
</dbReference>
<sequence>MPVLRPTAILRAASSRWKDVNWPSTLNLPKSAFPARASAADLQKYRQRCADDLYAWQRANRPKDNDFVLHDGPPYANGAVHVGHALNKVLKDLILRWEFARGRRVHYRPGWDCHGLPIELKALQHARTQDDVAQTLEDAPKQEAAAASGMGLTSAEIRRRARKLAADTIEIQKQSFREWGVMGEWDEPYKTMDKDFEVRQLGVFREMVKRGLISRHHRPVYWSPSSRTALAEAELEYDDNHKCTAAFVKMPFVRLPNALAEQTVVKHGAISALIWTTTPWTLPANMAIAVKNDIKYAIIEVKTLVSNESATTEQFLVAEDRIEHVLSYLAATTTAKIIGNSMSGSELADGHAACFNLFQGTESPILSADFVTATSGTGLVHMAPGHGMEDYQVCQAKNVGPALAPVDDEGKYTADVFPADAEQAQALAGLDVQIEGVSAMLDLLAHPTKYLPSGTHNSQTSLVFATHSLTHKNPIDWRTKQPVIVRATAQWFADASALQQPALTSLDSVNFIPESAKNRLSAFLVGRSQWCISRQRAWGVPIPALYHKDTGEACISDESIGHIISLLDKRGTDAWFEDAEDDPVWLHSSLDPGKWVRGRDTMDVWFDSGTTWTSLPPRHNDQPVSDVYVEGTDQHRGWFQSSLLTHVAVQDAAEKPKAPYAKLITHGFTLDAEGRKMSKSIGNVIAPEQIIDGSLLPPLKAKKKGGRKSAATSESSGERPKYDFLGPDVLRLWVASSDYTRDVTIAVPVLQEVHNMLQKYRVTFKWLLGVLADHQPDASHARMNAFTFADSAVLYRLAKVSETVEQAFGEYAFHKGMKELSTFVYGDLSSFYFEVCKDTMYTGRAEDRARTQEVLMQITQRLLRLLGPALPHLVEEVLECMSPNMLESMDHPAKGPHAASKTIHEISSPESERLEAALAEFRDLSIAVQATQERARRDGKMKSGLACKVELHIPVESDKTGHVLDWHHRGELADLFVVSQVDVVRGADSVHQTEIERPSAAWRYEQMSDAKGIKVVVLPPEGEKCIRCWKYTADEEDAPCKRCQEVLAVKQPVGA</sequence>
<dbReference type="InterPro" id="IPR009080">
    <property type="entry name" value="tRNAsynth_Ia_anticodon-bd"/>
</dbReference>
<dbReference type="Pfam" id="PF00133">
    <property type="entry name" value="tRNA-synt_1"/>
    <property type="match status" value="1"/>
</dbReference>
<evidence type="ECO:0000256" key="5">
    <source>
        <dbReference type="ARBA" id="ARBA00022741"/>
    </source>
</evidence>
<dbReference type="Gene3D" id="1.10.10.830">
    <property type="entry name" value="Ile-tRNA synthetase CP2 domain-like"/>
    <property type="match status" value="1"/>
</dbReference>
<dbReference type="NCBIfam" id="TIGR00392">
    <property type="entry name" value="ileS"/>
    <property type="match status" value="1"/>
</dbReference>
<dbReference type="Pfam" id="PF08264">
    <property type="entry name" value="Anticodon_1"/>
    <property type="match status" value="1"/>
</dbReference>
<dbReference type="Gene3D" id="3.40.50.620">
    <property type="entry name" value="HUPs"/>
    <property type="match status" value="2"/>
</dbReference>
<evidence type="ECO:0000313" key="17">
    <source>
        <dbReference type="Proteomes" id="UP001310594"/>
    </source>
</evidence>
<evidence type="ECO:0000259" key="14">
    <source>
        <dbReference type="Pfam" id="PF00133"/>
    </source>
</evidence>
<dbReference type="PRINTS" id="PR00984">
    <property type="entry name" value="TRNASYNTHILE"/>
</dbReference>
<gene>
    <name evidence="16" type="primary">ISM1</name>
    <name evidence="16" type="ORF">LTR97_007655</name>
</gene>
<dbReference type="SUPFAM" id="SSF50677">
    <property type="entry name" value="ValRS/IleRS/LeuRS editing domain"/>
    <property type="match status" value="1"/>
</dbReference>
<dbReference type="InterPro" id="IPR013155">
    <property type="entry name" value="M/V/L/I-tRNA-synth_anticd-bd"/>
</dbReference>
<dbReference type="FunFam" id="3.40.50.620:FF:000111">
    <property type="entry name" value="Mitochondrial isoleucyl-tRNA synthetase"/>
    <property type="match status" value="1"/>
</dbReference>
<dbReference type="InterPro" id="IPR033708">
    <property type="entry name" value="Anticodon_Ile_BEm"/>
</dbReference>
<keyword evidence="7 12" id="KW-0648">Protein biosynthesis</keyword>
<comment type="subcellular location">
    <subcellularLocation>
        <location evidence="1">Mitochondrion</location>
    </subcellularLocation>
</comment>
<dbReference type="SUPFAM" id="SSF47323">
    <property type="entry name" value="Anticodon-binding domain of a subclass of class I aminoacyl-tRNA synthetases"/>
    <property type="match status" value="1"/>
</dbReference>
<feature type="region of interest" description="Disordered" evidence="13">
    <location>
        <begin position="697"/>
        <end position="719"/>
    </location>
</feature>
<evidence type="ECO:0000256" key="11">
    <source>
        <dbReference type="ARBA" id="ARBA00068280"/>
    </source>
</evidence>
<dbReference type="InterPro" id="IPR009008">
    <property type="entry name" value="Val/Leu/Ile-tRNA-synth_edit"/>
</dbReference>
<evidence type="ECO:0000256" key="2">
    <source>
        <dbReference type="ARBA" id="ARBA00005594"/>
    </source>
</evidence>
<evidence type="ECO:0000256" key="12">
    <source>
        <dbReference type="RuleBase" id="RU363035"/>
    </source>
</evidence>
<dbReference type="GO" id="GO:0005524">
    <property type="term" value="F:ATP binding"/>
    <property type="evidence" value="ECO:0007669"/>
    <property type="project" value="UniProtKB-KW"/>
</dbReference>
<feature type="domain" description="Methionyl/Valyl/Leucyl/Isoleucyl-tRNA synthetase anticodon-binding" evidence="15">
    <location>
        <begin position="790"/>
        <end position="950"/>
    </location>
</feature>
<reference evidence="16" key="1">
    <citation type="submission" date="2023-08" db="EMBL/GenBank/DDBJ databases">
        <title>Black Yeasts Isolated from many extreme environments.</title>
        <authorList>
            <person name="Coleine C."/>
            <person name="Stajich J.E."/>
            <person name="Selbmann L."/>
        </authorList>
    </citation>
    <scope>NUCLEOTIDE SEQUENCE</scope>
    <source>
        <strain evidence="16">CCFEE 5810</strain>
    </source>
</reference>
<dbReference type="GO" id="GO:0005739">
    <property type="term" value="C:mitochondrion"/>
    <property type="evidence" value="ECO:0007669"/>
    <property type="project" value="UniProtKB-SubCell"/>
</dbReference>
<dbReference type="GO" id="GO:0004822">
    <property type="term" value="F:isoleucine-tRNA ligase activity"/>
    <property type="evidence" value="ECO:0007669"/>
    <property type="project" value="UniProtKB-EC"/>
</dbReference>
<dbReference type="InterPro" id="IPR002300">
    <property type="entry name" value="aa-tRNA-synth_Ia"/>
</dbReference>
<evidence type="ECO:0000256" key="13">
    <source>
        <dbReference type="SAM" id="MobiDB-lite"/>
    </source>
</evidence>
<keyword evidence="8 12" id="KW-0030">Aminoacyl-tRNA synthetase</keyword>
<dbReference type="EC" id="6.1.1.5" evidence="3"/>
<evidence type="ECO:0000256" key="7">
    <source>
        <dbReference type="ARBA" id="ARBA00022917"/>
    </source>
</evidence>
<evidence type="ECO:0000256" key="3">
    <source>
        <dbReference type="ARBA" id="ARBA00013165"/>
    </source>
</evidence>
<dbReference type="InterPro" id="IPR014729">
    <property type="entry name" value="Rossmann-like_a/b/a_fold"/>
</dbReference>
<dbReference type="GO" id="GO:0032543">
    <property type="term" value="P:mitochondrial translation"/>
    <property type="evidence" value="ECO:0007669"/>
    <property type="project" value="TreeGrafter"/>
</dbReference>
<dbReference type="InterPro" id="IPR002301">
    <property type="entry name" value="Ile-tRNA-ligase"/>
</dbReference>
<comment type="caution">
    <text evidence="16">The sequence shown here is derived from an EMBL/GenBank/DDBJ whole genome shotgun (WGS) entry which is preliminary data.</text>
</comment>
<organism evidence="16 17">
    <name type="scientific">Elasticomyces elasticus</name>
    <dbReference type="NCBI Taxonomy" id="574655"/>
    <lineage>
        <taxon>Eukaryota</taxon>
        <taxon>Fungi</taxon>
        <taxon>Dikarya</taxon>
        <taxon>Ascomycota</taxon>
        <taxon>Pezizomycotina</taxon>
        <taxon>Dothideomycetes</taxon>
        <taxon>Dothideomycetidae</taxon>
        <taxon>Mycosphaerellales</taxon>
        <taxon>Teratosphaeriaceae</taxon>
        <taxon>Elasticomyces</taxon>
    </lineage>
</organism>
<comment type="catalytic activity">
    <reaction evidence="10">
        <text>tRNA(Ile) + L-isoleucine + ATP = L-isoleucyl-tRNA(Ile) + AMP + diphosphate</text>
        <dbReference type="Rhea" id="RHEA:11060"/>
        <dbReference type="Rhea" id="RHEA-COMP:9666"/>
        <dbReference type="Rhea" id="RHEA-COMP:9695"/>
        <dbReference type="ChEBI" id="CHEBI:30616"/>
        <dbReference type="ChEBI" id="CHEBI:33019"/>
        <dbReference type="ChEBI" id="CHEBI:58045"/>
        <dbReference type="ChEBI" id="CHEBI:78442"/>
        <dbReference type="ChEBI" id="CHEBI:78528"/>
        <dbReference type="ChEBI" id="CHEBI:456215"/>
        <dbReference type="EC" id="6.1.1.5"/>
    </reaction>
</comment>
<evidence type="ECO:0000313" key="16">
    <source>
        <dbReference type="EMBL" id="KAK5697517.1"/>
    </source>
</evidence>
<evidence type="ECO:0000256" key="10">
    <source>
        <dbReference type="ARBA" id="ARBA00048359"/>
    </source>
</evidence>
<dbReference type="PANTHER" id="PTHR42765:SF1">
    <property type="entry name" value="ISOLEUCINE--TRNA LIGASE, MITOCHONDRIAL"/>
    <property type="match status" value="1"/>
</dbReference>